<evidence type="ECO:0000256" key="1">
    <source>
        <dbReference type="SAM" id="MobiDB-lite"/>
    </source>
</evidence>
<reference evidence="2 3" key="1">
    <citation type="journal article" date="2024" name="Nat. Commun.">
        <title>Phylogenomics reveals the evolutionary origins of lichenization in chlorophyte algae.</title>
        <authorList>
            <person name="Puginier C."/>
            <person name="Libourel C."/>
            <person name="Otte J."/>
            <person name="Skaloud P."/>
            <person name="Haon M."/>
            <person name="Grisel S."/>
            <person name="Petersen M."/>
            <person name="Berrin J.G."/>
            <person name="Delaux P.M."/>
            <person name="Dal Grande F."/>
            <person name="Keller J."/>
        </authorList>
    </citation>
    <scope>NUCLEOTIDE SEQUENCE [LARGE SCALE GENOMIC DNA]</scope>
    <source>
        <strain evidence="2 3">SAG 216-7</strain>
    </source>
</reference>
<dbReference type="EMBL" id="JALJOT010000012">
    <property type="protein sequence ID" value="KAK9904984.1"/>
    <property type="molecule type" value="Genomic_DNA"/>
</dbReference>
<keyword evidence="3" id="KW-1185">Reference proteome</keyword>
<name>A0ABR2YGP1_9CHLO</name>
<comment type="caution">
    <text evidence="2">The sequence shown here is derived from an EMBL/GenBank/DDBJ whole genome shotgun (WGS) entry which is preliminary data.</text>
</comment>
<evidence type="ECO:0000313" key="2">
    <source>
        <dbReference type="EMBL" id="KAK9904984.1"/>
    </source>
</evidence>
<feature type="compositionally biased region" description="Basic and acidic residues" evidence="1">
    <location>
        <begin position="48"/>
        <end position="57"/>
    </location>
</feature>
<feature type="region of interest" description="Disordered" evidence="1">
    <location>
        <begin position="95"/>
        <end position="140"/>
    </location>
</feature>
<evidence type="ECO:0000313" key="3">
    <source>
        <dbReference type="Proteomes" id="UP001491310"/>
    </source>
</evidence>
<feature type="compositionally biased region" description="Basic and acidic residues" evidence="1">
    <location>
        <begin position="1"/>
        <end position="10"/>
    </location>
</feature>
<gene>
    <name evidence="2" type="ORF">WJX75_007093</name>
</gene>
<accession>A0ABR2YGP1</accession>
<organism evidence="2 3">
    <name type="scientific">Coccomyxa subellipsoidea</name>
    <dbReference type="NCBI Taxonomy" id="248742"/>
    <lineage>
        <taxon>Eukaryota</taxon>
        <taxon>Viridiplantae</taxon>
        <taxon>Chlorophyta</taxon>
        <taxon>core chlorophytes</taxon>
        <taxon>Trebouxiophyceae</taxon>
        <taxon>Trebouxiophyceae incertae sedis</taxon>
        <taxon>Coccomyxaceae</taxon>
        <taxon>Coccomyxa</taxon>
    </lineage>
</organism>
<sequence>MGGSQEDQRNDSANVEPTSHKGPNLVHSNNNLPRTIRARTAATSDPVPEGKHLDAGPKHHPNIVPANHGAAITEAGERTQAQEREDRKAHVKEMEHARNEIGFKTSGKNPVGKDSGTQASVGNKLMDSRKAHNGVMQSDR</sequence>
<feature type="region of interest" description="Disordered" evidence="1">
    <location>
        <begin position="1"/>
        <end position="65"/>
    </location>
</feature>
<proteinExistence type="predicted"/>
<dbReference type="Proteomes" id="UP001491310">
    <property type="component" value="Unassembled WGS sequence"/>
</dbReference>
<protein>
    <submittedName>
        <fullName evidence="2">Uncharacterized protein</fullName>
    </submittedName>
</protein>